<proteinExistence type="inferred from homology"/>
<evidence type="ECO:0000256" key="6">
    <source>
        <dbReference type="RuleBase" id="RU366006"/>
    </source>
</evidence>
<accession>A0A6M5YHC2</accession>
<dbReference type="Gene3D" id="3.20.20.120">
    <property type="entry name" value="Enolase-like C-terminal domain"/>
    <property type="match status" value="1"/>
</dbReference>
<dbReference type="EMBL" id="CP053452">
    <property type="protein sequence ID" value="QJW93437.1"/>
    <property type="molecule type" value="Genomic_DNA"/>
</dbReference>
<evidence type="ECO:0000256" key="2">
    <source>
        <dbReference type="ARBA" id="ARBA00022723"/>
    </source>
</evidence>
<dbReference type="InterPro" id="IPR029017">
    <property type="entry name" value="Enolase-like_N"/>
</dbReference>
<dbReference type="InterPro" id="IPR034603">
    <property type="entry name" value="Dipeptide_epimerase"/>
</dbReference>
<dbReference type="SUPFAM" id="SSF51604">
    <property type="entry name" value="Enolase C-terminal domain-like"/>
    <property type="match status" value="1"/>
</dbReference>
<dbReference type="AlphaFoldDB" id="A0A6M5YHC2"/>
<dbReference type="Proteomes" id="UP000503447">
    <property type="component" value="Chromosome"/>
</dbReference>
<name>A0A6M5YHC2_9BACT</name>
<dbReference type="SFLD" id="SFLDG00180">
    <property type="entry name" value="muconate_cycloisomerase"/>
    <property type="match status" value="1"/>
</dbReference>
<gene>
    <name evidence="8" type="ORF">FTUN_0943</name>
</gene>
<protein>
    <recommendedName>
        <fullName evidence="6">Dipeptide epimerase</fullName>
        <ecNumber evidence="6">5.1.1.-</ecNumber>
    </recommendedName>
</protein>
<sequence length="390" mass="43202">MRVVELEARHVRVALRRKVTHASHVRTETDNVVVRCKLSDGSTGYGEGVPRDYVTGETIDFSIDLLKRSDLGKPFDADCDDFVQAVHLAERLKLAAAPEDDRGILGNAARCALELAVLDAFGRAFGEPLTRVTELVAPELYQFRPEVRYSGVIGNPRGWKKRLYPLVYRLAGFKQVKLKVGIEGQDDVKRTGTIRRWLGRKMDLRVDANEAWAPADVAARIRELEPFGLTSVEQPVRHEDVACLADVRKQVKTPVMLDESLCGLIDAERAVSGGWCDLFNLRLSKCGGFIPSVRLAQFAKRHHLGYQLGCQVGETAILSAAGRHFATSVADVRYLEGSYDRHLVWESLAVEDLTFGRGGRAPALVGTGLGFALEPARLDWLTQRKESLLG</sequence>
<dbReference type="SMART" id="SM00922">
    <property type="entry name" value="MR_MLE"/>
    <property type="match status" value="1"/>
</dbReference>
<keyword evidence="4 6" id="KW-0413">Isomerase</keyword>
<organism evidence="8 9">
    <name type="scientific">Frigoriglobus tundricola</name>
    <dbReference type="NCBI Taxonomy" id="2774151"/>
    <lineage>
        <taxon>Bacteria</taxon>
        <taxon>Pseudomonadati</taxon>
        <taxon>Planctomycetota</taxon>
        <taxon>Planctomycetia</taxon>
        <taxon>Gemmatales</taxon>
        <taxon>Gemmataceae</taxon>
        <taxon>Frigoriglobus</taxon>
    </lineage>
</organism>
<keyword evidence="2 5" id="KW-0479">Metal-binding</keyword>
<dbReference type="PANTHER" id="PTHR48073:SF2">
    <property type="entry name" value="O-SUCCINYLBENZOATE SYNTHASE"/>
    <property type="match status" value="1"/>
</dbReference>
<feature type="binding site" evidence="5">
    <location>
        <position position="258"/>
    </location>
    <ligand>
        <name>Mg(2+)</name>
        <dbReference type="ChEBI" id="CHEBI:18420"/>
    </ligand>
</feature>
<dbReference type="SFLD" id="SFLDS00001">
    <property type="entry name" value="Enolase"/>
    <property type="match status" value="1"/>
</dbReference>
<keyword evidence="9" id="KW-1185">Reference proteome</keyword>
<dbReference type="InterPro" id="IPR029065">
    <property type="entry name" value="Enolase_C-like"/>
</dbReference>
<evidence type="ECO:0000313" key="9">
    <source>
        <dbReference type="Proteomes" id="UP000503447"/>
    </source>
</evidence>
<evidence type="ECO:0000259" key="7">
    <source>
        <dbReference type="SMART" id="SM00922"/>
    </source>
</evidence>
<dbReference type="InterPro" id="IPR036849">
    <property type="entry name" value="Enolase-like_C_sf"/>
</dbReference>
<evidence type="ECO:0000256" key="1">
    <source>
        <dbReference type="ARBA" id="ARBA00008031"/>
    </source>
</evidence>
<reference evidence="9" key="1">
    <citation type="submission" date="2020-05" db="EMBL/GenBank/DDBJ databases">
        <title>Frigoriglobus tundricola gen. nov., sp. nov., a psychrotolerant cellulolytic planctomycete of the family Gemmataceae with two divergent copies of 16S rRNA gene.</title>
        <authorList>
            <person name="Kulichevskaya I.S."/>
            <person name="Ivanova A.A."/>
            <person name="Naumoff D.G."/>
            <person name="Beletsky A.V."/>
            <person name="Rijpstra W.I.C."/>
            <person name="Sinninghe Damste J.S."/>
            <person name="Mardanov A.V."/>
            <person name="Ravin N.V."/>
            <person name="Dedysh S.N."/>
        </authorList>
    </citation>
    <scope>NUCLEOTIDE SEQUENCE [LARGE SCALE GENOMIC DNA]</scope>
    <source>
        <strain evidence="9">PL17</strain>
    </source>
</reference>
<evidence type="ECO:0000256" key="4">
    <source>
        <dbReference type="ARBA" id="ARBA00023235"/>
    </source>
</evidence>
<dbReference type="RefSeq" id="WP_171469623.1">
    <property type="nucleotide sequence ID" value="NZ_CP053452.2"/>
</dbReference>
<evidence type="ECO:0000256" key="3">
    <source>
        <dbReference type="ARBA" id="ARBA00022842"/>
    </source>
</evidence>
<dbReference type="GO" id="GO:0046872">
    <property type="term" value="F:metal ion binding"/>
    <property type="evidence" value="ECO:0007669"/>
    <property type="project" value="UniProtKB-KW"/>
</dbReference>
<dbReference type="Pfam" id="PF13378">
    <property type="entry name" value="MR_MLE_C"/>
    <property type="match status" value="1"/>
</dbReference>
<dbReference type="KEGG" id="ftj:FTUN_0943"/>
<evidence type="ECO:0000256" key="5">
    <source>
        <dbReference type="PIRSR" id="PIRSR634603-3"/>
    </source>
</evidence>
<dbReference type="GO" id="GO:0016855">
    <property type="term" value="F:racemase and epimerase activity, acting on amino acids and derivatives"/>
    <property type="evidence" value="ECO:0007669"/>
    <property type="project" value="UniProtKB-UniRule"/>
</dbReference>
<comment type="similarity">
    <text evidence="1 6">Belongs to the mandelate racemase/muconate lactonizing enzyme family.</text>
</comment>
<comment type="cofactor">
    <cofactor evidence="5 6">
        <name>Mg(2+)</name>
        <dbReference type="ChEBI" id="CHEBI:18420"/>
    </cofactor>
    <text evidence="5 6">Binds 1 Mg(2+) ion per subunit.</text>
</comment>
<dbReference type="Gene3D" id="3.30.390.10">
    <property type="entry name" value="Enolase-like, N-terminal domain"/>
    <property type="match status" value="1"/>
</dbReference>
<feature type="domain" description="Mandelate racemase/muconate lactonizing enzyme C-terminal" evidence="7">
    <location>
        <begin position="160"/>
        <end position="254"/>
    </location>
</feature>
<feature type="binding site" evidence="5">
    <location>
        <position position="207"/>
    </location>
    <ligand>
        <name>Mg(2+)</name>
        <dbReference type="ChEBI" id="CHEBI:18420"/>
    </ligand>
</feature>
<dbReference type="CDD" id="cd03319">
    <property type="entry name" value="L-Ala-DL-Glu_epimerase"/>
    <property type="match status" value="1"/>
</dbReference>
<dbReference type="InterPro" id="IPR013342">
    <property type="entry name" value="Mandelate_racemase_C"/>
</dbReference>
<keyword evidence="3 5" id="KW-0460">Magnesium</keyword>
<dbReference type="SUPFAM" id="SSF54826">
    <property type="entry name" value="Enolase N-terminal domain-like"/>
    <property type="match status" value="1"/>
</dbReference>
<dbReference type="EC" id="5.1.1.-" evidence="6"/>
<evidence type="ECO:0000313" key="8">
    <source>
        <dbReference type="EMBL" id="QJW93437.1"/>
    </source>
</evidence>
<dbReference type="PANTHER" id="PTHR48073">
    <property type="entry name" value="O-SUCCINYLBENZOATE SYNTHASE-RELATED"/>
    <property type="match status" value="1"/>
</dbReference>
<feature type="binding site" evidence="5">
    <location>
        <position position="233"/>
    </location>
    <ligand>
        <name>Mg(2+)</name>
        <dbReference type="ChEBI" id="CHEBI:18420"/>
    </ligand>
</feature>